<keyword evidence="3" id="KW-1185">Reference proteome</keyword>
<keyword evidence="1" id="KW-1133">Transmembrane helix</keyword>
<proteinExistence type="predicted"/>
<reference evidence="2 3" key="1">
    <citation type="submission" date="2015-07" db="EMBL/GenBank/DDBJ databases">
        <title>Genome analysis of myxobacterium Chondromyces crocatus Cm c5 reveals a high potential for natural compound synthesis and the genetic basis for the loss of fruiting body formation.</title>
        <authorList>
            <person name="Zaburannyi N."/>
            <person name="Bunk B."/>
            <person name="Maier J."/>
            <person name="Overmann J."/>
            <person name="Mueller R."/>
        </authorList>
    </citation>
    <scope>NUCLEOTIDE SEQUENCE [LARGE SCALE GENOMIC DNA]</scope>
    <source>
        <strain evidence="2 3">Cm c5</strain>
    </source>
</reference>
<dbReference type="RefSeq" id="WP_050429397.1">
    <property type="nucleotide sequence ID" value="NZ_CP012159.1"/>
</dbReference>
<dbReference type="AlphaFoldDB" id="A0A0K1E7X2"/>
<evidence type="ECO:0000256" key="1">
    <source>
        <dbReference type="SAM" id="Phobius"/>
    </source>
</evidence>
<dbReference type="STRING" id="52.CMC5_010800"/>
<evidence type="ECO:0000313" key="3">
    <source>
        <dbReference type="Proteomes" id="UP000067626"/>
    </source>
</evidence>
<name>A0A0K1E7X2_CHOCO</name>
<accession>A0A0K1E7X2</accession>
<keyword evidence="1" id="KW-0472">Membrane</keyword>
<dbReference type="KEGG" id="ccro:CMC5_010800"/>
<gene>
    <name evidence="2" type="ORF">CMC5_010800</name>
</gene>
<sequence length="81" mass="8962">MTTHCAVCGVELTSGASDGPRLRLLCPSCRSAERPTTEQLAAALPKRKPEKVKKRWRPRTIARALLIVMALLLAVIRLLEK</sequence>
<dbReference type="EMBL" id="CP012159">
    <property type="protein sequence ID" value="AKT36959.1"/>
    <property type="molecule type" value="Genomic_DNA"/>
</dbReference>
<protein>
    <submittedName>
        <fullName evidence="2">Uncharacterized protein</fullName>
    </submittedName>
</protein>
<dbReference type="OrthoDB" id="9985632at2"/>
<keyword evidence="1" id="KW-0812">Transmembrane</keyword>
<feature type="transmembrane region" description="Helical" evidence="1">
    <location>
        <begin position="61"/>
        <end position="79"/>
    </location>
</feature>
<evidence type="ECO:0000313" key="2">
    <source>
        <dbReference type="EMBL" id="AKT36959.1"/>
    </source>
</evidence>
<organism evidence="2 3">
    <name type="scientific">Chondromyces crocatus</name>
    <dbReference type="NCBI Taxonomy" id="52"/>
    <lineage>
        <taxon>Bacteria</taxon>
        <taxon>Pseudomonadati</taxon>
        <taxon>Myxococcota</taxon>
        <taxon>Polyangia</taxon>
        <taxon>Polyangiales</taxon>
        <taxon>Polyangiaceae</taxon>
        <taxon>Chondromyces</taxon>
    </lineage>
</organism>
<dbReference type="Proteomes" id="UP000067626">
    <property type="component" value="Chromosome"/>
</dbReference>